<gene>
    <name evidence="2" type="ORF">P5673_026775</name>
</gene>
<keyword evidence="3" id="KW-1185">Reference proteome</keyword>
<evidence type="ECO:0000313" key="2">
    <source>
        <dbReference type="EMBL" id="KAK2552248.1"/>
    </source>
</evidence>
<dbReference type="EMBL" id="JARQWQ010000089">
    <property type="protein sequence ID" value="KAK2552248.1"/>
    <property type="molecule type" value="Genomic_DNA"/>
</dbReference>
<feature type="compositionally biased region" description="Polar residues" evidence="1">
    <location>
        <begin position="32"/>
        <end position="43"/>
    </location>
</feature>
<dbReference type="Proteomes" id="UP001249851">
    <property type="component" value="Unassembled WGS sequence"/>
</dbReference>
<reference evidence="2" key="1">
    <citation type="journal article" date="2023" name="G3 (Bethesda)">
        <title>Whole genome assembly and annotation of the endangered Caribbean coral Acropora cervicornis.</title>
        <authorList>
            <person name="Selwyn J.D."/>
            <person name="Vollmer S.V."/>
        </authorList>
    </citation>
    <scope>NUCLEOTIDE SEQUENCE</scope>
    <source>
        <strain evidence="2">K2</strain>
    </source>
</reference>
<evidence type="ECO:0000256" key="1">
    <source>
        <dbReference type="SAM" id="MobiDB-lite"/>
    </source>
</evidence>
<sequence>MEFNYVMGGSPSKEPLGFGVQSNLPHDHEQQGGETFSYQSRSLKQPRSLSQVLQFIENKRKHMERQLSSAKRDQVLIDDARENK</sequence>
<feature type="region of interest" description="Disordered" evidence="1">
    <location>
        <begin position="64"/>
        <end position="84"/>
    </location>
</feature>
<proteinExistence type="predicted"/>
<reference evidence="2" key="2">
    <citation type="journal article" date="2023" name="Science">
        <title>Genomic signatures of disease resistance in endangered staghorn corals.</title>
        <authorList>
            <person name="Vollmer S.V."/>
            <person name="Selwyn J.D."/>
            <person name="Despard B.A."/>
            <person name="Roesel C.L."/>
        </authorList>
    </citation>
    <scope>NUCLEOTIDE SEQUENCE</scope>
    <source>
        <strain evidence="2">K2</strain>
    </source>
</reference>
<feature type="compositionally biased region" description="Basic and acidic residues" evidence="1">
    <location>
        <begin position="70"/>
        <end position="84"/>
    </location>
</feature>
<feature type="region of interest" description="Disordered" evidence="1">
    <location>
        <begin position="1"/>
        <end position="43"/>
    </location>
</feature>
<dbReference type="AlphaFoldDB" id="A0AAD9Q004"/>
<protein>
    <submittedName>
        <fullName evidence="2">Uncharacterized protein</fullName>
    </submittedName>
</protein>
<organism evidence="2 3">
    <name type="scientific">Acropora cervicornis</name>
    <name type="common">Staghorn coral</name>
    <dbReference type="NCBI Taxonomy" id="6130"/>
    <lineage>
        <taxon>Eukaryota</taxon>
        <taxon>Metazoa</taxon>
        <taxon>Cnidaria</taxon>
        <taxon>Anthozoa</taxon>
        <taxon>Hexacorallia</taxon>
        <taxon>Scleractinia</taxon>
        <taxon>Astrocoeniina</taxon>
        <taxon>Acroporidae</taxon>
        <taxon>Acropora</taxon>
    </lineage>
</organism>
<name>A0AAD9Q004_ACRCE</name>
<comment type="caution">
    <text evidence="2">The sequence shown here is derived from an EMBL/GenBank/DDBJ whole genome shotgun (WGS) entry which is preliminary data.</text>
</comment>
<accession>A0AAD9Q004</accession>
<evidence type="ECO:0000313" key="3">
    <source>
        <dbReference type="Proteomes" id="UP001249851"/>
    </source>
</evidence>